<dbReference type="SUPFAM" id="SSF82153">
    <property type="entry name" value="FAS1 domain"/>
    <property type="match status" value="1"/>
</dbReference>
<comment type="caution">
    <text evidence="3">The sequence shown here is derived from an EMBL/GenBank/DDBJ whole genome shotgun (WGS) entry which is preliminary data.</text>
</comment>
<dbReference type="PROSITE" id="PS51257">
    <property type="entry name" value="PROKAR_LIPOPROTEIN"/>
    <property type="match status" value="1"/>
</dbReference>
<gene>
    <name evidence="3" type="ORF">DWX38_00060</name>
</gene>
<evidence type="ECO:0000313" key="4">
    <source>
        <dbReference type="Proteomes" id="UP000285159"/>
    </source>
</evidence>
<dbReference type="SUPFAM" id="SSF48452">
    <property type="entry name" value="TPR-like"/>
    <property type="match status" value="1"/>
</dbReference>
<organism evidence="3 4">
    <name type="scientific">Bacteroides clarus</name>
    <dbReference type="NCBI Taxonomy" id="626929"/>
    <lineage>
        <taxon>Bacteria</taxon>
        <taxon>Pseudomonadati</taxon>
        <taxon>Bacteroidota</taxon>
        <taxon>Bacteroidia</taxon>
        <taxon>Bacteroidales</taxon>
        <taxon>Bacteroidaceae</taxon>
        <taxon>Bacteroides</taxon>
    </lineage>
</organism>
<feature type="domain" description="FAS1" evidence="2">
    <location>
        <begin position="40"/>
        <end position="159"/>
    </location>
</feature>
<reference evidence="3 4" key="1">
    <citation type="submission" date="2018-08" db="EMBL/GenBank/DDBJ databases">
        <title>A genome reference for cultivated species of the human gut microbiota.</title>
        <authorList>
            <person name="Zou Y."/>
            <person name="Xue W."/>
            <person name="Luo G."/>
        </authorList>
    </citation>
    <scope>NUCLEOTIDE SEQUENCE [LARGE SCALE GENOMIC DNA]</scope>
    <source>
        <strain evidence="3 4">AF19-1AC</strain>
    </source>
</reference>
<dbReference type="InterPro" id="IPR036378">
    <property type="entry name" value="FAS1_dom_sf"/>
</dbReference>
<dbReference type="Proteomes" id="UP000285159">
    <property type="component" value="Unassembled WGS sequence"/>
</dbReference>
<protein>
    <submittedName>
        <fullName evidence="3">RagB/SusD family nutrient uptake outer membrane protein</fullName>
    </submittedName>
</protein>
<dbReference type="Gene3D" id="2.30.180.10">
    <property type="entry name" value="FAS1 domain"/>
    <property type="match status" value="1"/>
</dbReference>
<feature type="chain" id="PRO_5019257404" evidence="1">
    <location>
        <begin position="22"/>
        <end position="464"/>
    </location>
</feature>
<name>A0A412NAB3_9BACE</name>
<evidence type="ECO:0000259" key="2">
    <source>
        <dbReference type="PROSITE" id="PS50213"/>
    </source>
</evidence>
<feature type="signal peptide" evidence="1">
    <location>
        <begin position="1"/>
        <end position="21"/>
    </location>
</feature>
<proteinExistence type="predicted"/>
<dbReference type="EMBL" id="QRWP01000001">
    <property type="protein sequence ID" value="RGT35413.1"/>
    <property type="molecule type" value="Genomic_DNA"/>
</dbReference>
<dbReference type="AlphaFoldDB" id="A0A412NAB3"/>
<evidence type="ECO:0000313" key="3">
    <source>
        <dbReference type="EMBL" id="RGT35413.1"/>
    </source>
</evidence>
<dbReference type="RefSeq" id="WP_118466509.1">
    <property type="nucleotide sequence ID" value="NZ_CABIZW010000002.1"/>
</dbReference>
<sequence length="464" mass="51621">MKRFYYYVMSLAFLCALTACSEDDEPTPAPPSSKGVEAVNKIVEVLEKDHKEVSDFVEILKKVDVANLEEDKLTVFAVRNATASTRASGAVLDSASIQRHIAKGSYKELTNVKGLECINGDSLRVTRSADGSVYVNGVIIEGNSIAAGNSYIFIVPEVLAALPDTPVVPETDLAEIEEEWDAVTKEYFEGILSLERILITGSDPEAFTSDETLKFYSDSFWKLAYETLEKGAEYRKRLDSMTKDAADLLIDINVDMAIIRCHLYGYYGKLLNGGTQIPPEQLIEDLKKSIDAYPSQAKHAMSLLLAKIYADKGDWNDASEYCKRIENGSYQLTSLWSPTEKEALWSGYEYISEDGNEVRMPLPLLREVYLLAAIANSKLGNLPESMAYIDRLTKGFFEGKEYDTTDGSLASLARALLQGNGGQLYPYYRILKIALTGAQDKHHYLPIPQKVLDENPEINQNPGY</sequence>
<dbReference type="Gene3D" id="1.25.40.390">
    <property type="match status" value="2"/>
</dbReference>
<dbReference type="InterPro" id="IPR011990">
    <property type="entry name" value="TPR-like_helical_dom_sf"/>
</dbReference>
<evidence type="ECO:0000256" key="1">
    <source>
        <dbReference type="SAM" id="SignalP"/>
    </source>
</evidence>
<dbReference type="PROSITE" id="PS50213">
    <property type="entry name" value="FAS1"/>
    <property type="match status" value="1"/>
</dbReference>
<dbReference type="InterPro" id="IPR000782">
    <property type="entry name" value="FAS1_domain"/>
</dbReference>
<keyword evidence="1" id="KW-0732">Signal</keyword>
<accession>A0A412NAB3</accession>